<keyword evidence="1" id="KW-0479">Metal-binding</keyword>
<dbReference type="InterPro" id="IPR022776">
    <property type="entry name" value="TRM13/UPF0224_CHHC_Znf_dom"/>
</dbReference>
<dbReference type="Pfam" id="PF05253">
    <property type="entry name" value="zf-U11-48K"/>
    <property type="match status" value="1"/>
</dbReference>
<dbReference type="PANTHER" id="PTHR21402:SF10">
    <property type="entry name" value="U11_U12 SMALL NUCLEAR RIBONUCLEOPROTEIN 48 KDA PROTEIN"/>
    <property type="match status" value="1"/>
</dbReference>
<sequence length="336" mass="38068">SNLSEDGLLDLVPCEISVSDNEAPLHGDTARVLQDAQAPCGSVLGVILHIGANGSGKNLPESVNDHTLGQPSHNLQDTDMSTSVTASELSSRQQCLDDLDEFISSCQQRITDMLDMFGWTPEHFMQPSMLSTCPHNSDHRMPPSALDKHTLVCELTNQGYTRTDAEKILEDRSYFYKDAACVYPVTLVFYGYPRVPQTSEEEQIMLPREDRAALAEYVVLRARAANRLKEVGRDELLVSENLADLIKKETGEGRHLDPVEEMAALRDYRRRRKTYRAKNVHITKKSHTEIMREVINNQMDMYSQSLQDDRSVDRAKKKHKKNKHKSKGDKEEQPDK</sequence>
<keyword evidence="3" id="KW-0862">Zinc</keyword>
<feature type="domain" description="CHHC U11-48K-type" evidence="5">
    <location>
        <begin position="130"/>
        <end position="157"/>
    </location>
</feature>
<keyword evidence="2" id="KW-0863">Zinc-finger</keyword>
<keyword evidence="7" id="KW-1185">Reference proteome</keyword>
<gene>
    <name evidence="6" type="ORF">MAR_000502</name>
</gene>
<evidence type="ECO:0000256" key="3">
    <source>
        <dbReference type="ARBA" id="ARBA00022833"/>
    </source>
</evidence>
<dbReference type="PROSITE" id="PS51800">
    <property type="entry name" value="ZF_CHHC_U11_48K"/>
    <property type="match status" value="1"/>
</dbReference>
<feature type="compositionally biased region" description="Basic residues" evidence="4">
    <location>
        <begin position="315"/>
        <end position="327"/>
    </location>
</feature>
<organism evidence="6 7">
    <name type="scientific">Mya arenaria</name>
    <name type="common">Soft-shell clam</name>
    <dbReference type="NCBI Taxonomy" id="6604"/>
    <lineage>
        <taxon>Eukaryota</taxon>
        <taxon>Metazoa</taxon>
        <taxon>Spiralia</taxon>
        <taxon>Lophotrochozoa</taxon>
        <taxon>Mollusca</taxon>
        <taxon>Bivalvia</taxon>
        <taxon>Autobranchia</taxon>
        <taxon>Heteroconchia</taxon>
        <taxon>Euheterodonta</taxon>
        <taxon>Imparidentia</taxon>
        <taxon>Neoheterodontei</taxon>
        <taxon>Myida</taxon>
        <taxon>Myoidea</taxon>
        <taxon>Myidae</taxon>
        <taxon>Mya</taxon>
    </lineage>
</organism>
<dbReference type="InterPro" id="IPR051591">
    <property type="entry name" value="UPF0224_FAM112_RNA_Proc"/>
</dbReference>
<evidence type="ECO:0000313" key="7">
    <source>
        <dbReference type="Proteomes" id="UP001164746"/>
    </source>
</evidence>
<name>A0ABY7FCX3_MYAAR</name>
<evidence type="ECO:0000259" key="5">
    <source>
        <dbReference type="PROSITE" id="PS51800"/>
    </source>
</evidence>
<evidence type="ECO:0000313" key="6">
    <source>
        <dbReference type="EMBL" id="WAR18664.1"/>
    </source>
</evidence>
<dbReference type="Proteomes" id="UP001164746">
    <property type="component" value="Chromosome 11"/>
</dbReference>
<evidence type="ECO:0000256" key="1">
    <source>
        <dbReference type="ARBA" id="ARBA00022723"/>
    </source>
</evidence>
<proteinExistence type="predicted"/>
<reference evidence="6" key="1">
    <citation type="submission" date="2022-11" db="EMBL/GenBank/DDBJ databases">
        <title>Centuries of genome instability and evolution in soft-shell clam transmissible cancer (bioRxiv).</title>
        <authorList>
            <person name="Hart S.F.M."/>
            <person name="Yonemitsu M.A."/>
            <person name="Giersch R.M."/>
            <person name="Beal B.F."/>
            <person name="Arriagada G."/>
            <person name="Davis B.W."/>
            <person name="Ostrander E.A."/>
            <person name="Goff S.P."/>
            <person name="Metzger M.J."/>
        </authorList>
    </citation>
    <scope>NUCLEOTIDE SEQUENCE</scope>
    <source>
        <strain evidence="6">MELC-2E11</strain>
        <tissue evidence="6">Siphon/mantle</tissue>
    </source>
</reference>
<feature type="region of interest" description="Disordered" evidence="4">
    <location>
        <begin position="301"/>
        <end position="336"/>
    </location>
</feature>
<evidence type="ECO:0000256" key="4">
    <source>
        <dbReference type="SAM" id="MobiDB-lite"/>
    </source>
</evidence>
<dbReference type="EMBL" id="CP111022">
    <property type="protein sequence ID" value="WAR18664.1"/>
    <property type="molecule type" value="Genomic_DNA"/>
</dbReference>
<protein>
    <submittedName>
        <fullName evidence="6">SNR48-like protein</fullName>
    </submittedName>
</protein>
<accession>A0ABY7FCX3</accession>
<dbReference type="PANTHER" id="PTHR21402">
    <property type="entry name" value="GAMETOCYTE SPECIFIC FACTOR 1-RELATED"/>
    <property type="match status" value="1"/>
</dbReference>
<evidence type="ECO:0000256" key="2">
    <source>
        <dbReference type="ARBA" id="ARBA00022771"/>
    </source>
</evidence>
<feature type="non-terminal residue" evidence="6">
    <location>
        <position position="336"/>
    </location>
</feature>